<dbReference type="EMBL" id="JAEHHL010000001">
    <property type="protein sequence ID" value="MBK0398106.1"/>
    <property type="molecule type" value="Genomic_DNA"/>
</dbReference>
<feature type="transmembrane region" description="Helical" evidence="7">
    <location>
        <begin position="131"/>
        <end position="160"/>
    </location>
</feature>
<dbReference type="Proteomes" id="UP000655420">
    <property type="component" value="Unassembled WGS sequence"/>
</dbReference>
<sequence>MEGADAPILAGLADLVLLHAGVFARIAAAIAVLPGMGERVVPPKVKLGLALGLTLVVAPLVHDVAGPPPRTPLGLAALLAAEAAAGLVIGVAFRLLVIALQIAGAVAAQSVGIAQLFGGVTAESEPSIATFLMLGGIALAMAAGMHVALVAGLAELYVVLPYGLAPSGDDLASWGVARVGGTFALGLSLALPFVAVGFAYNLALGALSRAMPQLLVALVGAPLIVALGLAVLWLALPELFGRWLDVAALVFAAPLSARP</sequence>
<dbReference type="PANTHER" id="PTHR30065">
    <property type="entry name" value="FLAGELLAR BIOSYNTHETIC PROTEIN FLIR"/>
    <property type="match status" value="1"/>
</dbReference>
<dbReference type="Pfam" id="PF01311">
    <property type="entry name" value="Bac_export_1"/>
    <property type="match status" value="1"/>
</dbReference>
<gene>
    <name evidence="8" type="ORF">H0I76_02800</name>
</gene>
<comment type="subcellular location">
    <subcellularLocation>
        <location evidence="1">Cell membrane</location>
        <topology evidence="1">Multi-pass membrane protein</topology>
    </subcellularLocation>
</comment>
<feature type="transmembrane region" description="Helical" evidence="7">
    <location>
        <begin position="214"/>
        <end position="234"/>
    </location>
</feature>
<comment type="caution">
    <text evidence="8">The sequence shown here is derived from an EMBL/GenBank/DDBJ whole genome shotgun (WGS) entry which is preliminary data.</text>
</comment>
<dbReference type="GO" id="GO:0005886">
    <property type="term" value="C:plasma membrane"/>
    <property type="evidence" value="ECO:0007669"/>
    <property type="project" value="UniProtKB-SubCell"/>
</dbReference>
<keyword evidence="8" id="KW-0282">Flagellum</keyword>
<comment type="similarity">
    <text evidence="2">Belongs to the FliR/MopE/SpaR family.</text>
</comment>
<keyword evidence="5 7" id="KW-1133">Transmembrane helix</keyword>
<feature type="transmembrane region" description="Helical" evidence="7">
    <location>
        <begin position="73"/>
        <end position="92"/>
    </location>
</feature>
<reference evidence="8" key="1">
    <citation type="submission" date="2020-12" db="EMBL/GenBank/DDBJ databases">
        <title>Bacterial taxonomy.</title>
        <authorList>
            <person name="Pan X."/>
        </authorList>
    </citation>
    <scope>NUCLEOTIDE SEQUENCE</scope>
    <source>
        <strain evidence="8">M0105</strain>
    </source>
</reference>
<protein>
    <submittedName>
        <fullName evidence="8">Flagellar biosynthetic protein FliR</fullName>
    </submittedName>
</protein>
<dbReference type="PRINTS" id="PR00953">
    <property type="entry name" value="TYPE3IMRPROT"/>
</dbReference>
<keyword evidence="8" id="KW-0969">Cilium</keyword>
<evidence type="ECO:0000256" key="6">
    <source>
        <dbReference type="ARBA" id="ARBA00023136"/>
    </source>
</evidence>
<feature type="transmembrane region" description="Helical" evidence="7">
    <location>
        <begin position="45"/>
        <end position="61"/>
    </location>
</feature>
<dbReference type="PANTHER" id="PTHR30065:SF8">
    <property type="entry name" value="FLAGELLAR BIOSYNTHETIC PROTEIN FLIR"/>
    <property type="match status" value="1"/>
</dbReference>
<evidence type="ECO:0000256" key="2">
    <source>
        <dbReference type="ARBA" id="ARBA00009772"/>
    </source>
</evidence>
<name>A0A8J7M4D6_9RHOB</name>
<evidence type="ECO:0000256" key="3">
    <source>
        <dbReference type="ARBA" id="ARBA00022475"/>
    </source>
</evidence>
<proteinExistence type="inferred from homology"/>
<organism evidence="8 9">
    <name type="scientific">Thermohalobaculum xanthum</name>
    <dbReference type="NCBI Taxonomy" id="2753746"/>
    <lineage>
        <taxon>Bacteria</taxon>
        <taxon>Pseudomonadati</taxon>
        <taxon>Pseudomonadota</taxon>
        <taxon>Alphaproteobacteria</taxon>
        <taxon>Rhodobacterales</taxon>
        <taxon>Paracoccaceae</taxon>
        <taxon>Thermohalobaculum</taxon>
    </lineage>
</organism>
<evidence type="ECO:0000256" key="7">
    <source>
        <dbReference type="SAM" id="Phobius"/>
    </source>
</evidence>
<dbReference type="InterPro" id="IPR002010">
    <property type="entry name" value="T3SS_IM_R"/>
</dbReference>
<keyword evidence="4 7" id="KW-0812">Transmembrane</keyword>
<evidence type="ECO:0000313" key="8">
    <source>
        <dbReference type="EMBL" id="MBK0398106.1"/>
    </source>
</evidence>
<dbReference type="RefSeq" id="WP_200606737.1">
    <property type="nucleotide sequence ID" value="NZ_JAEHHL010000001.1"/>
</dbReference>
<evidence type="ECO:0000313" key="9">
    <source>
        <dbReference type="Proteomes" id="UP000655420"/>
    </source>
</evidence>
<feature type="transmembrane region" description="Helical" evidence="7">
    <location>
        <begin position="12"/>
        <end position="33"/>
    </location>
</feature>
<keyword evidence="8" id="KW-0966">Cell projection</keyword>
<evidence type="ECO:0000256" key="1">
    <source>
        <dbReference type="ARBA" id="ARBA00004651"/>
    </source>
</evidence>
<keyword evidence="6 7" id="KW-0472">Membrane</keyword>
<dbReference type="GO" id="GO:0006605">
    <property type="term" value="P:protein targeting"/>
    <property type="evidence" value="ECO:0007669"/>
    <property type="project" value="InterPro"/>
</dbReference>
<keyword evidence="3" id="KW-1003">Cell membrane</keyword>
<accession>A0A8J7M4D6</accession>
<dbReference type="AlphaFoldDB" id="A0A8J7M4D6"/>
<evidence type="ECO:0000256" key="5">
    <source>
        <dbReference type="ARBA" id="ARBA00022989"/>
    </source>
</evidence>
<feature type="transmembrane region" description="Helical" evidence="7">
    <location>
        <begin position="180"/>
        <end position="202"/>
    </location>
</feature>
<evidence type="ECO:0000256" key="4">
    <source>
        <dbReference type="ARBA" id="ARBA00022692"/>
    </source>
</evidence>
<keyword evidence="9" id="KW-1185">Reference proteome</keyword>